<organism evidence="2 3">
    <name type="scientific">Gossypium arboreum</name>
    <name type="common">Tree cotton</name>
    <name type="synonym">Gossypium nanking</name>
    <dbReference type="NCBI Taxonomy" id="29729"/>
    <lineage>
        <taxon>Eukaryota</taxon>
        <taxon>Viridiplantae</taxon>
        <taxon>Streptophyta</taxon>
        <taxon>Embryophyta</taxon>
        <taxon>Tracheophyta</taxon>
        <taxon>Spermatophyta</taxon>
        <taxon>Magnoliopsida</taxon>
        <taxon>eudicotyledons</taxon>
        <taxon>Gunneridae</taxon>
        <taxon>Pentapetalae</taxon>
        <taxon>rosids</taxon>
        <taxon>malvids</taxon>
        <taxon>Malvales</taxon>
        <taxon>Malvaceae</taxon>
        <taxon>Malvoideae</taxon>
        <taxon>Gossypium</taxon>
    </lineage>
</organism>
<dbReference type="Pfam" id="PF13259">
    <property type="entry name" value="clamp_Gag1-like"/>
    <property type="match status" value="2"/>
</dbReference>
<dbReference type="Proteomes" id="UP000032142">
    <property type="component" value="Unassembled WGS sequence"/>
</dbReference>
<protein>
    <submittedName>
        <fullName evidence="2">Elongation factor Tu, plastid</fullName>
    </submittedName>
</protein>
<dbReference type="PANTHER" id="PTHR33373:SF31">
    <property type="entry name" value="DUF4050 DOMAIN-CONTAINING PROTEIN"/>
    <property type="match status" value="1"/>
</dbReference>
<feature type="domain" description="Gag1-like clamp" evidence="1">
    <location>
        <begin position="81"/>
        <end position="141"/>
    </location>
</feature>
<sequence length="187" mass="21396">MLSSGYLPRWISALFASMGFIFFDYFEPQFHMLISDSSGCLGCFQSSKGLTTQHWKLKRSSFSEDFWSSSACEIENSPLKPQRSISSISISSHSLDLSGSTSRPSEFVNHGKFICLLLWNQTRQQWVGNKKSEKWTQPRESMLSYSCNWNAVDDSLHGSTKHFPKPLPLSELVDFLDDVWEQEGLYD</sequence>
<evidence type="ECO:0000313" key="3">
    <source>
        <dbReference type="Proteomes" id="UP000032142"/>
    </source>
</evidence>
<feature type="domain" description="Gag1-like clamp" evidence="1">
    <location>
        <begin position="148"/>
        <end position="187"/>
    </location>
</feature>
<gene>
    <name evidence="2" type="ORF">F383_16952</name>
</gene>
<keyword evidence="2" id="KW-0648">Protein biosynthesis</keyword>
<dbReference type="EMBL" id="KN398433">
    <property type="protein sequence ID" value="KHG12853.1"/>
    <property type="molecule type" value="Genomic_DNA"/>
</dbReference>
<dbReference type="InterPro" id="IPR025124">
    <property type="entry name" value="Gag1-like_clamp"/>
</dbReference>
<name>A0A0B0NE83_GOSAR</name>
<keyword evidence="2" id="KW-0251">Elongation factor</keyword>
<dbReference type="PANTHER" id="PTHR33373">
    <property type="entry name" value="OS07G0479600 PROTEIN"/>
    <property type="match status" value="1"/>
</dbReference>
<reference evidence="3" key="1">
    <citation type="submission" date="2014-09" db="EMBL/GenBank/DDBJ databases">
        <authorList>
            <person name="Mudge J."/>
            <person name="Ramaraj T."/>
            <person name="Lindquist I.E."/>
            <person name="Bharti A.K."/>
            <person name="Sundararajan A."/>
            <person name="Cameron C.T."/>
            <person name="Woodward J.E."/>
            <person name="May G.D."/>
            <person name="Brubaker C."/>
            <person name="Broadhvest J."/>
            <person name="Wilkins T.A."/>
        </authorList>
    </citation>
    <scope>NUCLEOTIDE SEQUENCE</scope>
    <source>
        <strain evidence="3">cv. AKA8401</strain>
    </source>
</reference>
<accession>A0A0B0NE83</accession>
<dbReference type="GO" id="GO:0003746">
    <property type="term" value="F:translation elongation factor activity"/>
    <property type="evidence" value="ECO:0007669"/>
    <property type="project" value="UniProtKB-KW"/>
</dbReference>
<evidence type="ECO:0000313" key="2">
    <source>
        <dbReference type="EMBL" id="KHG12853.1"/>
    </source>
</evidence>
<evidence type="ECO:0000259" key="1">
    <source>
        <dbReference type="Pfam" id="PF13259"/>
    </source>
</evidence>
<dbReference type="AlphaFoldDB" id="A0A0B0NE83"/>
<keyword evidence="3" id="KW-1185">Reference proteome</keyword>
<proteinExistence type="predicted"/>